<accession>A0A9W7MT23</accession>
<dbReference type="InterPro" id="IPR041118">
    <property type="entry name" value="Rx_N"/>
</dbReference>
<dbReference type="GO" id="GO:0000166">
    <property type="term" value="F:nucleotide binding"/>
    <property type="evidence" value="ECO:0007669"/>
    <property type="project" value="UniProtKB-KW"/>
</dbReference>
<keyword evidence="6" id="KW-1185">Reference proteome</keyword>
<evidence type="ECO:0000256" key="1">
    <source>
        <dbReference type="ARBA" id="ARBA00022737"/>
    </source>
</evidence>
<evidence type="ECO:0000256" key="2">
    <source>
        <dbReference type="ARBA" id="ARBA00022741"/>
    </source>
</evidence>
<dbReference type="EMBL" id="BSYR01000050">
    <property type="protein sequence ID" value="GMJ08201.1"/>
    <property type="molecule type" value="Genomic_DNA"/>
</dbReference>
<name>A0A9W7MT23_HIBTR</name>
<dbReference type="GO" id="GO:0006952">
    <property type="term" value="P:defense response"/>
    <property type="evidence" value="ECO:0007669"/>
    <property type="project" value="UniProtKB-KW"/>
</dbReference>
<comment type="caution">
    <text evidence="5">The sequence shown here is derived from an EMBL/GenBank/DDBJ whole genome shotgun (WGS) entry which is preliminary data.</text>
</comment>
<organism evidence="5 6">
    <name type="scientific">Hibiscus trionum</name>
    <name type="common">Flower of an hour</name>
    <dbReference type="NCBI Taxonomy" id="183268"/>
    <lineage>
        <taxon>Eukaryota</taxon>
        <taxon>Viridiplantae</taxon>
        <taxon>Streptophyta</taxon>
        <taxon>Embryophyta</taxon>
        <taxon>Tracheophyta</taxon>
        <taxon>Spermatophyta</taxon>
        <taxon>Magnoliopsida</taxon>
        <taxon>eudicotyledons</taxon>
        <taxon>Gunneridae</taxon>
        <taxon>Pentapetalae</taxon>
        <taxon>rosids</taxon>
        <taxon>malvids</taxon>
        <taxon>Malvales</taxon>
        <taxon>Malvaceae</taxon>
        <taxon>Malvoideae</taxon>
        <taxon>Hibiscus</taxon>
    </lineage>
</organism>
<feature type="domain" description="Disease resistance N-terminal" evidence="4">
    <location>
        <begin position="6"/>
        <end position="52"/>
    </location>
</feature>
<keyword evidence="1" id="KW-0677">Repeat</keyword>
<dbReference type="Gene3D" id="1.20.5.4130">
    <property type="match status" value="1"/>
</dbReference>
<gene>
    <name evidence="5" type="ORF">HRI_004489300</name>
</gene>
<evidence type="ECO:0000259" key="4">
    <source>
        <dbReference type="Pfam" id="PF18052"/>
    </source>
</evidence>
<dbReference type="AlphaFoldDB" id="A0A9W7MT23"/>
<evidence type="ECO:0000256" key="3">
    <source>
        <dbReference type="ARBA" id="ARBA00022821"/>
    </source>
</evidence>
<dbReference type="OrthoDB" id="3027644at2759"/>
<proteinExistence type="predicted"/>
<keyword evidence="2" id="KW-0547">Nucleotide-binding</keyword>
<evidence type="ECO:0000313" key="6">
    <source>
        <dbReference type="Proteomes" id="UP001165190"/>
    </source>
</evidence>
<protein>
    <recommendedName>
        <fullName evidence="4">Disease resistance N-terminal domain-containing protein</fullName>
    </recommendedName>
</protein>
<keyword evidence="3" id="KW-0611">Plant defense</keyword>
<sequence length="69" mass="7435">MELSSAVNLITGRVLSVLENEASLLTAVGAEIDEIKLELNTMKAFLEDVDTTSGAVSSNVVRKCQRHCL</sequence>
<dbReference type="Proteomes" id="UP001165190">
    <property type="component" value="Unassembled WGS sequence"/>
</dbReference>
<evidence type="ECO:0000313" key="5">
    <source>
        <dbReference type="EMBL" id="GMJ08201.1"/>
    </source>
</evidence>
<dbReference type="Pfam" id="PF18052">
    <property type="entry name" value="Rx_N"/>
    <property type="match status" value="1"/>
</dbReference>
<reference evidence="5" key="1">
    <citation type="submission" date="2023-05" db="EMBL/GenBank/DDBJ databases">
        <title>Genome and transcriptome analyses reveal genes involved in the formation of fine ridges on petal epidermal cells in Hibiscus trionum.</title>
        <authorList>
            <person name="Koshimizu S."/>
            <person name="Masuda S."/>
            <person name="Ishii T."/>
            <person name="Shirasu K."/>
            <person name="Hoshino A."/>
            <person name="Arita M."/>
        </authorList>
    </citation>
    <scope>NUCLEOTIDE SEQUENCE</scope>
    <source>
        <strain evidence="5">Hamamatsu line</strain>
    </source>
</reference>